<gene>
    <name evidence="5" type="ORF">PX52LOC_05672</name>
</gene>
<proteinExistence type="predicted"/>
<name>A0A5C1AGT9_9BACT</name>
<dbReference type="PANTHER" id="PTHR33154:SF33">
    <property type="entry name" value="TRANSCRIPTIONAL REPRESSOR SDPR"/>
    <property type="match status" value="1"/>
</dbReference>
<evidence type="ECO:0000259" key="4">
    <source>
        <dbReference type="PROSITE" id="PS50987"/>
    </source>
</evidence>
<dbReference type="InterPro" id="IPR036390">
    <property type="entry name" value="WH_DNA-bd_sf"/>
</dbReference>
<dbReference type="SUPFAM" id="SSF46785">
    <property type="entry name" value="Winged helix' DNA-binding domain"/>
    <property type="match status" value="1"/>
</dbReference>
<dbReference type="NCBIfam" id="NF033788">
    <property type="entry name" value="HTH_metalloreg"/>
    <property type="match status" value="1"/>
</dbReference>
<dbReference type="SMART" id="SM00418">
    <property type="entry name" value="HTH_ARSR"/>
    <property type="match status" value="1"/>
</dbReference>
<evidence type="ECO:0000256" key="3">
    <source>
        <dbReference type="ARBA" id="ARBA00023163"/>
    </source>
</evidence>
<dbReference type="Proteomes" id="UP000324974">
    <property type="component" value="Chromosome"/>
</dbReference>
<evidence type="ECO:0000256" key="1">
    <source>
        <dbReference type="ARBA" id="ARBA00023015"/>
    </source>
</evidence>
<dbReference type="PROSITE" id="PS50987">
    <property type="entry name" value="HTH_ARSR_2"/>
    <property type="match status" value="1"/>
</dbReference>
<dbReference type="KEGG" id="lrs:PX52LOC_05672"/>
<dbReference type="GO" id="GO:0003700">
    <property type="term" value="F:DNA-binding transcription factor activity"/>
    <property type="evidence" value="ECO:0007669"/>
    <property type="project" value="InterPro"/>
</dbReference>
<evidence type="ECO:0000313" key="5">
    <source>
        <dbReference type="EMBL" id="QEL18639.1"/>
    </source>
</evidence>
<dbReference type="PANTHER" id="PTHR33154">
    <property type="entry name" value="TRANSCRIPTIONAL REGULATOR, ARSR FAMILY"/>
    <property type="match status" value="1"/>
</dbReference>
<organism evidence="5 6">
    <name type="scientific">Limnoglobus roseus</name>
    <dbReference type="NCBI Taxonomy" id="2598579"/>
    <lineage>
        <taxon>Bacteria</taxon>
        <taxon>Pseudomonadati</taxon>
        <taxon>Planctomycetota</taxon>
        <taxon>Planctomycetia</taxon>
        <taxon>Gemmatales</taxon>
        <taxon>Gemmataceae</taxon>
        <taxon>Limnoglobus</taxon>
    </lineage>
</organism>
<keyword evidence="6" id="KW-1185">Reference proteome</keyword>
<dbReference type="EMBL" id="CP042425">
    <property type="protein sequence ID" value="QEL18639.1"/>
    <property type="molecule type" value="Genomic_DNA"/>
</dbReference>
<dbReference type="GO" id="GO:0003677">
    <property type="term" value="F:DNA binding"/>
    <property type="evidence" value="ECO:0007669"/>
    <property type="project" value="UniProtKB-KW"/>
</dbReference>
<dbReference type="CDD" id="cd00090">
    <property type="entry name" value="HTH_ARSR"/>
    <property type="match status" value="1"/>
</dbReference>
<dbReference type="Gene3D" id="1.10.10.10">
    <property type="entry name" value="Winged helix-like DNA-binding domain superfamily/Winged helix DNA-binding domain"/>
    <property type="match status" value="1"/>
</dbReference>
<dbReference type="RefSeq" id="WP_149113120.1">
    <property type="nucleotide sequence ID" value="NZ_CP042425.1"/>
</dbReference>
<dbReference type="InterPro" id="IPR011991">
    <property type="entry name" value="ArsR-like_HTH"/>
</dbReference>
<dbReference type="AlphaFoldDB" id="A0A5C1AGT9"/>
<dbReference type="PRINTS" id="PR00778">
    <property type="entry name" value="HTHARSR"/>
</dbReference>
<evidence type="ECO:0000256" key="2">
    <source>
        <dbReference type="ARBA" id="ARBA00023125"/>
    </source>
</evidence>
<reference evidence="6" key="1">
    <citation type="submission" date="2019-08" db="EMBL/GenBank/DDBJ databases">
        <title>Limnoglobus roseus gen. nov., sp. nov., a novel freshwater planctomycete with a giant genome from the family Gemmataceae.</title>
        <authorList>
            <person name="Kulichevskaya I.S."/>
            <person name="Naumoff D.G."/>
            <person name="Miroshnikov K."/>
            <person name="Ivanova A."/>
            <person name="Philippov D.A."/>
            <person name="Hakobyan A."/>
            <person name="Rijpstra I.C."/>
            <person name="Sinninghe Damste J.S."/>
            <person name="Liesack W."/>
            <person name="Dedysh S.N."/>
        </authorList>
    </citation>
    <scope>NUCLEOTIDE SEQUENCE [LARGE SCALE GENOMIC DNA]</scope>
    <source>
        <strain evidence="6">PX52</strain>
    </source>
</reference>
<dbReference type="InterPro" id="IPR001845">
    <property type="entry name" value="HTH_ArsR_DNA-bd_dom"/>
</dbReference>
<keyword evidence="1" id="KW-0805">Transcription regulation</keyword>
<dbReference type="OrthoDB" id="9802016at2"/>
<keyword evidence="2" id="KW-0238">DNA-binding</keyword>
<dbReference type="InterPro" id="IPR051081">
    <property type="entry name" value="HTH_MetalResp_TranReg"/>
</dbReference>
<protein>
    <submittedName>
        <fullName evidence="5">ArsR family transcriptional regulator</fullName>
    </submittedName>
</protein>
<feature type="domain" description="HTH arsR-type" evidence="4">
    <location>
        <begin position="2"/>
        <end position="96"/>
    </location>
</feature>
<accession>A0A5C1AGT9</accession>
<sequence>MTDYPAARTLAEQLTALSEATRIQLVHEIAHGPCTVGVLSRRIGAAYVNVSHHLGRLRAAGVLTNSRDGRRVAYSFADGVFTPSQAADILGTLHFGGWRISIGRTAGK</sequence>
<evidence type="ECO:0000313" key="6">
    <source>
        <dbReference type="Proteomes" id="UP000324974"/>
    </source>
</evidence>
<keyword evidence="3" id="KW-0804">Transcription</keyword>
<dbReference type="Pfam" id="PF01022">
    <property type="entry name" value="HTH_5"/>
    <property type="match status" value="1"/>
</dbReference>
<dbReference type="InterPro" id="IPR036388">
    <property type="entry name" value="WH-like_DNA-bd_sf"/>
</dbReference>